<proteinExistence type="predicted"/>
<dbReference type="InterPro" id="IPR024983">
    <property type="entry name" value="CHAT_dom"/>
</dbReference>
<feature type="domain" description="CHAT" evidence="1">
    <location>
        <begin position="667"/>
        <end position="820"/>
    </location>
</feature>
<reference evidence="2 3" key="1">
    <citation type="submission" date="2020-02" db="EMBL/GenBank/DDBJ databases">
        <authorList>
            <person name="Zheng R.K."/>
            <person name="Sun C.M."/>
        </authorList>
    </citation>
    <scope>NUCLEOTIDE SEQUENCE [LARGE SCALE GENOMIC DNA]</scope>
    <source>
        <strain evidence="3">zrk23</strain>
    </source>
</reference>
<evidence type="ECO:0000259" key="1">
    <source>
        <dbReference type="Pfam" id="PF12770"/>
    </source>
</evidence>
<name>A0A6G6Y3E8_9SPHN</name>
<dbReference type="EMBL" id="CP049109">
    <property type="protein sequence ID" value="QIG79445.1"/>
    <property type="molecule type" value="Genomic_DNA"/>
</dbReference>
<sequence length="896" mass="99346">MVLSGWRFTLIHLFGKFIKLFSKTLYHRLRSFKWISVISNADSMPDDLLLSVTDLYLLEVQSAFQHFREVDPKFGSKLAQIKAHMHTLRASRLSYPEGRREAIAAIGILNQEKVNILKRGDEQDRANFVGMYAMSKLSTLSSKYDGDELEDLASTIVEIDKVVKGISGDSDPLNLFPIYFVQLLTLAALGERVPTQMEASVYRQAVIVAQKALNTFNVFPGFAKNRPLFIEQRERTVLLMGDALLRLDERLEQSNLLTGEERANILREALEIYNRHIESMTEQGGARRRVLIRDRAKVLFALARSKGSDNRRSLVDQAIQDMEYVLHHRQNAGEWGAVVSDAHDIVRMSCALRDWAKAGDTGLRYLSAARESYFLNRGVVTERAFASSVGRLADLTAFACLMRSDAEAAFTAVSGGRSIRRGSENDWLGRLEAVSRDEAKRLLDRYRKAEELHDYLEREARFGTADHLSSLRAGKSEVAWKRLVDAYDALVRHLRTSGVSMNYQGYEPQQIASQIMRDVAAAVVFGICEFGAFTIVVRPADTGHKFSSVCVKGLSFQEWAHLLGEETDGWTKCYTNFVSTINDSKGHPSAEPAARFNSTIDATERAINEHFLSHVATHLEKCEIVEGKRVRVLAPGFMTLVPVHLGHLTEYGASWPTCFSSMARLPMSREKATCANSVLVVANPTGDLLEPDWGALVDGRDGIDVLRGPVTSATMLSRIEGYSVAIFYCHAKWNREGIDQSGLILGNGTLWSAADIRSTVAVRDVHVILTCCESGLSDPGDFAYEGRGLAEAFLDAGAASVIATHWPIYTATAIALLERLFALPSFDDFDPIAFVESFRKAEGASGRHIATAGVGSAFPTVPIENLSDEAKESGKASNFELLSSMPLHRDAFSVFM</sequence>
<dbReference type="RefSeq" id="WP_165326446.1">
    <property type="nucleotide sequence ID" value="NZ_CP049109.1"/>
</dbReference>
<dbReference type="Pfam" id="PF12770">
    <property type="entry name" value="CHAT"/>
    <property type="match status" value="1"/>
</dbReference>
<dbReference type="KEGG" id="spzr:G5C33_06360"/>
<dbReference type="AlphaFoldDB" id="A0A6G6Y3E8"/>
<dbReference type="Proteomes" id="UP000501568">
    <property type="component" value="Chromosome"/>
</dbReference>
<accession>A0A6G6Y3E8</accession>
<gene>
    <name evidence="2" type="ORF">G5C33_06360</name>
</gene>
<protein>
    <submittedName>
        <fullName evidence="2">CHAT domain-containing protein</fullName>
    </submittedName>
</protein>
<evidence type="ECO:0000313" key="3">
    <source>
        <dbReference type="Proteomes" id="UP000501568"/>
    </source>
</evidence>
<keyword evidence="3" id="KW-1185">Reference proteome</keyword>
<evidence type="ECO:0000313" key="2">
    <source>
        <dbReference type="EMBL" id="QIG79445.1"/>
    </source>
</evidence>
<organism evidence="2 3">
    <name type="scientific">Stakelama tenebrarum</name>
    <dbReference type="NCBI Taxonomy" id="2711215"/>
    <lineage>
        <taxon>Bacteria</taxon>
        <taxon>Pseudomonadati</taxon>
        <taxon>Pseudomonadota</taxon>
        <taxon>Alphaproteobacteria</taxon>
        <taxon>Sphingomonadales</taxon>
        <taxon>Sphingomonadaceae</taxon>
        <taxon>Stakelama</taxon>
    </lineage>
</organism>